<dbReference type="Gramene" id="Pp3c3_13080V3.7">
    <property type="protein sequence ID" value="Pp3c3_13080V3.7"/>
    <property type="gene ID" value="Pp3c3_13080"/>
</dbReference>
<dbReference type="EnsemblPlants" id="Pp3c3_13080V3.6">
    <property type="protein sequence ID" value="Pp3c3_13080V3.6"/>
    <property type="gene ID" value="Pp3c3_13080"/>
</dbReference>
<dbReference type="eggNOG" id="ENOG502QSXH">
    <property type="taxonomic scope" value="Eukaryota"/>
</dbReference>
<evidence type="ECO:0000256" key="7">
    <source>
        <dbReference type="SAM" id="Phobius"/>
    </source>
</evidence>
<dbReference type="RefSeq" id="XP_024369833.1">
    <property type="nucleotide sequence ID" value="XM_024514065.2"/>
</dbReference>
<feature type="transmembrane region" description="Helical" evidence="7">
    <location>
        <begin position="92"/>
        <end position="116"/>
    </location>
</feature>
<dbReference type="EMBL" id="ABEU02000003">
    <property type="protein sequence ID" value="PNR57374.1"/>
    <property type="molecule type" value="Genomic_DNA"/>
</dbReference>
<evidence type="ECO:0000313" key="10">
    <source>
        <dbReference type="Proteomes" id="UP000006727"/>
    </source>
</evidence>
<evidence type="ECO:0000256" key="6">
    <source>
        <dbReference type="ARBA" id="ARBA00029467"/>
    </source>
</evidence>
<keyword evidence="2 7" id="KW-0812">Transmembrane</keyword>
<reference evidence="9" key="3">
    <citation type="submission" date="2020-12" db="UniProtKB">
        <authorList>
            <consortium name="EnsemblPlants"/>
        </authorList>
    </citation>
    <scope>IDENTIFICATION</scope>
</reference>
<evidence type="ECO:0000256" key="4">
    <source>
        <dbReference type="ARBA" id="ARBA00022989"/>
    </source>
</evidence>
<keyword evidence="5 7" id="KW-0472">Membrane</keyword>
<evidence type="ECO:0000256" key="1">
    <source>
        <dbReference type="ARBA" id="ARBA00004127"/>
    </source>
</evidence>
<dbReference type="EnsemblPlants" id="Pp3c3_13080V3.7">
    <property type="protein sequence ID" value="Pp3c3_13080V3.7"/>
    <property type="gene ID" value="Pp3c3_13080"/>
</dbReference>
<keyword evidence="4 7" id="KW-1133">Transmembrane helix</keyword>
<dbReference type="EnsemblPlants" id="Pp3c3_13080V3.3">
    <property type="protein sequence ID" value="Pp3c3_13080V3.3"/>
    <property type="gene ID" value="Pp3c3_13080"/>
</dbReference>
<dbReference type="RefSeq" id="XP_024369826.1">
    <property type="nucleotide sequence ID" value="XM_024514058.2"/>
</dbReference>
<dbReference type="Proteomes" id="UP000006727">
    <property type="component" value="Chromosome 3"/>
</dbReference>
<dbReference type="EnsemblPlants" id="Pp3c3_13080V3.2">
    <property type="protein sequence ID" value="Pp3c3_13080V3.2"/>
    <property type="gene ID" value="Pp3c3_13080"/>
</dbReference>
<gene>
    <name evidence="9" type="primary">LOC112279535</name>
    <name evidence="8" type="ORF">PHYPA_004368</name>
</gene>
<dbReference type="EnsemblPlants" id="Pp3c3_13080V3.1">
    <property type="protein sequence ID" value="Pp3c3_13080V3.1"/>
    <property type="gene ID" value="Pp3c3_13080"/>
</dbReference>
<feature type="transmembrane region" description="Helical" evidence="7">
    <location>
        <begin position="143"/>
        <end position="164"/>
    </location>
</feature>
<dbReference type="PaxDb" id="3218-PP1S161_107V6.2"/>
<dbReference type="RefSeq" id="XP_024369828.1">
    <property type="nucleotide sequence ID" value="XM_024514060.2"/>
</dbReference>
<dbReference type="Gramene" id="Pp3c3_13080V3.8">
    <property type="protein sequence ID" value="Pp3c3_13080V3.8"/>
    <property type="gene ID" value="Pp3c3_13080"/>
</dbReference>
<reference evidence="8 10" key="1">
    <citation type="journal article" date="2008" name="Science">
        <title>The Physcomitrella genome reveals evolutionary insights into the conquest of land by plants.</title>
        <authorList>
            <person name="Rensing S."/>
            <person name="Lang D."/>
            <person name="Zimmer A."/>
            <person name="Terry A."/>
            <person name="Salamov A."/>
            <person name="Shapiro H."/>
            <person name="Nishiyama T."/>
            <person name="Perroud P.-F."/>
            <person name="Lindquist E."/>
            <person name="Kamisugi Y."/>
            <person name="Tanahashi T."/>
            <person name="Sakakibara K."/>
            <person name="Fujita T."/>
            <person name="Oishi K."/>
            <person name="Shin-I T."/>
            <person name="Kuroki Y."/>
            <person name="Toyoda A."/>
            <person name="Suzuki Y."/>
            <person name="Hashimoto A."/>
            <person name="Yamaguchi K."/>
            <person name="Sugano A."/>
            <person name="Kohara Y."/>
            <person name="Fujiyama A."/>
            <person name="Anterola A."/>
            <person name="Aoki S."/>
            <person name="Ashton N."/>
            <person name="Barbazuk W.B."/>
            <person name="Barker E."/>
            <person name="Bennetzen J."/>
            <person name="Bezanilla M."/>
            <person name="Blankenship R."/>
            <person name="Cho S.H."/>
            <person name="Dutcher S."/>
            <person name="Estelle M."/>
            <person name="Fawcett J.A."/>
            <person name="Gundlach H."/>
            <person name="Hanada K."/>
            <person name="Heyl A."/>
            <person name="Hicks K.A."/>
            <person name="Hugh J."/>
            <person name="Lohr M."/>
            <person name="Mayer K."/>
            <person name="Melkozernov A."/>
            <person name="Murata T."/>
            <person name="Nelson D."/>
            <person name="Pils B."/>
            <person name="Prigge M."/>
            <person name="Reiss B."/>
            <person name="Renner T."/>
            <person name="Rombauts S."/>
            <person name="Rushton P."/>
            <person name="Sanderfoot A."/>
            <person name="Schween G."/>
            <person name="Shiu S.-H."/>
            <person name="Stueber K."/>
            <person name="Theodoulou F.L."/>
            <person name="Tu H."/>
            <person name="Van de Peer Y."/>
            <person name="Verrier P.J."/>
            <person name="Waters E."/>
            <person name="Wood A."/>
            <person name="Yang L."/>
            <person name="Cove D."/>
            <person name="Cuming A."/>
            <person name="Hasebe M."/>
            <person name="Lucas S."/>
            <person name="Mishler D.B."/>
            <person name="Reski R."/>
            <person name="Grigoriev I."/>
            <person name="Quatrano R.S."/>
            <person name="Boore J.L."/>
        </authorList>
    </citation>
    <scope>NUCLEOTIDE SEQUENCE [LARGE SCALE GENOMIC DNA]</scope>
    <source>
        <strain evidence="9 10">cv. Gransden 2004</strain>
    </source>
</reference>
<dbReference type="Gramene" id="Pp3c3_13080V3.4">
    <property type="protein sequence ID" value="Pp3c3_13080V3.4"/>
    <property type="gene ID" value="Pp3c3_13080"/>
</dbReference>
<reference evidence="8 10" key="2">
    <citation type="journal article" date="2018" name="Plant J.">
        <title>The Physcomitrella patens chromosome-scale assembly reveals moss genome structure and evolution.</title>
        <authorList>
            <person name="Lang D."/>
            <person name="Ullrich K.K."/>
            <person name="Murat F."/>
            <person name="Fuchs J."/>
            <person name="Jenkins J."/>
            <person name="Haas F.B."/>
            <person name="Piednoel M."/>
            <person name="Gundlach H."/>
            <person name="Van Bel M."/>
            <person name="Meyberg R."/>
            <person name="Vives C."/>
            <person name="Morata J."/>
            <person name="Symeonidi A."/>
            <person name="Hiss M."/>
            <person name="Muchero W."/>
            <person name="Kamisugi Y."/>
            <person name="Saleh O."/>
            <person name="Blanc G."/>
            <person name="Decker E.L."/>
            <person name="van Gessel N."/>
            <person name="Grimwood J."/>
            <person name="Hayes R.D."/>
            <person name="Graham S.W."/>
            <person name="Gunter L.E."/>
            <person name="McDaniel S.F."/>
            <person name="Hoernstein S.N.W."/>
            <person name="Larsson A."/>
            <person name="Li F.W."/>
            <person name="Perroud P.F."/>
            <person name="Phillips J."/>
            <person name="Ranjan P."/>
            <person name="Rokshar D.S."/>
            <person name="Rothfels C.J."/>
            <person name="Schneider L."/>
            <person name="Shu S."/>
            <person name="Stevenson D.W."/>
            <person name="Thummler F."/>
            <person name="Tillich M."/>
            <person name="Villarreal Aguilar J.C."/>
            <person name="Widiez T."/>
            <person name="Wong G.K."/>
            <person name="Wymore A."/>
            <person name="Zhang Y."/>
            <person name="Zimmer A.D."/>
            <person name="Quatrano R.S."/>
            <person name="Mayer K.F.X."/>
            <person name="Goodstein D."/>
            <person name="Casacuberta J.M."/>
            <person name="Vandepoele K."/>
            <person name="Reski R."/>
            <person name="Cuming A.C."/>
            <person name="Tuskan G.A."/>
            <person name="Maumus F."/>
            <person name="Salse J."/>
            <person name="Schmutz J."/>
            <person name="Rensing S.A."/>
        </authorList>
    </citation>
    <scope>NUCLEOTIDE SEQUENCE [LARGE SCALE GENOMIC DNA]</scope>
    <source>
        <strain evidence="9 10">cv. Gransden 2004</strain>
    </source>
</reference>
<dbReference type="InterPro" id="IPR052222">
    <property type="entry name" value="DESIGUAL"/>
</dbReference>
<dbReference type="EnsemblPlants" id="Pp3c3_13080V3.4">
    <property type="protein sequence ID" value="Pp3c3_13080V3.4"/>
    <property type="gene ID" value="Pp3c3_13080"/>
</dbReference>
<dbReference type="RefSeq" id="XP_073388774.1">
    <property type="nucleotide sequence ID" value="XM_073532673.1"/>
</dbReference>
<feature type="transmembrane region" description="Helical" evidence="7">
    <location>
        <begin position="6"/>
        <end position="28"/>
    </location>
</feature>
<evidence type="ECO:0000313" key="9">
    <source>
        <dbReference type="EnsemblPlants" id="Pp3c3_13080V3.1"/>
    </source>
</evidence>
<comment type="similarity">
    <text evidence="6">Belongs to the DESIGUAL family.</text>
</comment>
<dbReference type="HOGENOM" id="CLU_062329_1_1_1"/>
<dbReference type="OMA" id="FTELHYL"/>
<name>A9T413_PHYPA</name>
<dbReference type="EnsemblPlants" id="Pp3c3_13080V3.8">
    <property type="protein sequence ID" value="Pp3c3_13080V3.8"/>
    <property type="gene ID" value="Pp3c3_13080"/>
</dbReference>
<evidence type="ECO:0000256" key="3">
    <source>
        <dbReference type="ARBA" id="ARBA00022729"/>
    </source>
</evidence>
<proteinExistence type="inferred from homology"/>
<keyword evidence="3" id="KW-0732">Signal</keyword>
<evidence type="ECO:0000256" key="5">
    <source>
        <dbReference type="ARBA" id="ARBA00023136"/>
    </source>
</evidence>
<dbReference type="RefSeq" id="XP_024369825.1">
    <property type="nucleotide sequence ID" value="XM_024514057.2"/>
</dbReference>
<dbReference type="GO" id="GO:0012505">
    <property type="term" value="C:endomembrane system"/>
    <property type="evidence" value="ECO:0007669"/>
    <property type="project" value="UniProtKB-SubCell"/>
</dbReference>
<keyword evidence="10" id="KW-1185">Reference proteome</keyword>
<dbReference type="Pfam" id="PF06749">
    <property type="entry name" value="DUF1218"/>
    <property type="match status" value="1"/>
</dbReference>
<dbReference type="Gramene" id="Pp3c3_13080V3.1">
    <property type="protein sequence ID" value="Pp3c3_13080V3.1"/>
    <property type="gene ID" value="Pp3c3_13080"/>
</dbReference>
<dbReference type="Gramene" id="Pp3c3_13080V3.6">
    <property type="protein sequence ID" value="Pp3c3_13080V3.6"/>
    <property type="gene ID" value="Pp3c3_13080"/>
</dbReference>
<dbReference type="EnsemblPlants" id="Pp3c3_13080V3.5">
    <property type="protein sequence ID" value="Pp3c3_13080V3.5"/>
    <property type="gene ID" value="Pp3c3_13080"/>
</dbReference>
<dbReference type="RefSeq" id="XP_024369832.1">
    <property type="nucleotide sequence ID" value="XM_024514064.2"/>
</dbReference>
<dbReference type="Gramene" id="Pp3c3_13080V3.3">
    <property type="protein sequence ID" value="Pp3c3_13080V3.3"/>
    <property type="gene ID" value="Pp3c3_13080"/>
</dbReference>
<protein>
    <submittedName>
        <fullName evidence="8 9">Uncharacterized protein</fullName>
    </submittedName>
</protein>
<dbReference type="RefSeq" id="XP_024369830.1">
    <property type="nucleotide sequence ID" value="XM_024514062.2"/>
</dbReference>
<dbReference type="Gramene" id="Pp3c3_13080V3.5">
    <property type="protein sequence ID" value="Pp3c3_13080V3.5"/>
    <property type="gene ID" value="Pp3c3_13080"/>
</dbReference>
<dbReference type="RefSeq" id="XP_073388776.1">
    <property type="nucleotide sequence ID" value="XM_073532675.1"/>
</dbReference>
<evidence type="ECO:0000256" key="2">
    <source>
        <dbReference type="ARBA" id="ARBA00022692"/>
    </source>
</evidence>
<dbReference type="InterPro" id="IPR009606">
    <property type="entry name" value="DEAL/Modifying_wall_lignin1/2"/>
</dbReference>
<dbReference type="GeneID" id="112279535"/>
<sequence length="185" mass="19570">MGSASIIVIGASTVFYLISFGLALGAMARRSQGDLTVVDEDLGTLKCQYTTDIATGFAAGSFVFLLVAQVLVMIVTKCLCCGSGYKPGGARLLGVILFIFSWIAFIIASSALLAGASQNKIQTKRLYDPSEGNITCKEVQKSLFAAASAFTFITMVMTEIYYVVISGAREDKTSFGPSVGMSAYT</sequence>
<dbReference type="RefSeq" id="XP_024369831.1">
    <property type="nucleotide sequence ID" value="XM_024514063.2"/>
</dbReference>
<comment type="subcellular location">
    <subcellularLocation>
        <location evidence="1">Endomembrane system</location>
        <topology evidence="1">Multi-pass membrane protein</topology>
    </subcellularLocation>
</comment>
<dbReference type="AlphaFoldDB" id="A9T413"/>
<dbReference type="PANTHER" id="PTHR31769">
    <property type="entry name" value="OS07G0462200 PROTEIN-RELATED"/>
    <property type="match status" value="1"/>
</dbReference>
<evidence type="ECO:0000313" key="8">
    <source>
        <dbReference type="EMBL" id="PNR57374.1"/>
    </source>
</evidence>
<organism evidence="8">
    <name type="scientific">Physcomitrium patens</name>
    <name type="common">Spreading-leaved earth moss</name>
    <name type="synonym">Physcomitrella patens</name>
    <dbReference type="NCBI Taxonomy" id="3218"/>
    <lineage>
        <taxon>Eukaryota</taxon>
        <taxon>Viridiplantae</taxon>
        <taxon>Streptophyta</taxon>
        <taxon>Embryophyta</taxon>
        <taxon>Bryophyta</taxon>
        <taxon>Bryophytina</taxon>
        <taxon>Bryopsida</taxon>
        <taxon>Funariidae</taxon>
        <taxon>Funariales</taxon>
        <taxon>Funariaceae</taxon>
        <taxon>Physcomitrium</taxon>
    </lineage>
</organism>
<accession>A9T413</accession>
<dbReference type="OrthoDB" id="2015495at2759"/>
<dbReference type="Gramene" id="Pp3c3_13080V3.2">
    <property type="protein sequence ID" value="Pp3c3_13080V3.2"/>
    <property type="gene ID" value="Pp3c3_13080"/>
</dbReference>
<dbReference type="RefSeq" id="XP_024369829.1">
    <property type="nucleotide sequence ID" value="XM_024514061.2"/>
</dbReference>
<feature type="transmembrane region" description="Helical" evidence="7">
    <location>
        <begin position="49"/>
        <end position="72"/>
    </location>
</feature>